<feature type="compositionally biased region" description="Polar residues" evidence="1">
    <location>
        <begin position="185"/>
        <end position="206"/>
    </location>
</feature>
<reference evidence="2 3" key="1">
    <citation type="submission" date="2018-06" db="EMBL/GenBank/DDBJ databases">
        <title>Genomic Encyclopedia of Type Strains, Phase IV (KMG-IV): sequencing the most valuable type-strain genomes for metagenomic binning, comparative biology and taxonomic classification.</title>
        <authorList>
            <person name="Goeker M."/>
        </authorList>
    </citation>
    <scope>NUCLEOTIDE SEQUENCE [LARGE SCALE GENOMIC DNA]</scope>
    <source>
        <strain evidence="2 3">DSM 45521</strain>
    </source>
</reference>
<dbReference type="RefSeq" id="WP_110469633.1">
    <property type="nucleotide sequence ID" value="NZ_QJSP01000006.1"/>
</dbReference>
<feature type="region of interest" description="Disordered" evidence="1">
    <location>
        <begin position="156"/>
        <end position="206"/>
    </location>
</feature>
<organism evidence="2 3">
    <name type="scientific">Williamsia limnetica</name>
    <dbReference type="NCBI Taxonomy" id="882452"/>
    <lineage>
        <taxon>Bacteria</taxon>
        <taxon>Bacillati</taxon>
        <taxon>Actinomycetota</taxon>
        <taxon>Actinomycetes</taxon>
        <taxon>Mycobacteriales</taxon>
        <taxon>Nocardiaceae</taxon>
        <taxon>Williamsia</taxon>
    </lineage>
</organism>
<protein>
    <submittedName>
        <fullName evidence="2">Uncharacterized protein DUF3618</fullName>
    </submittedName>
</protein>
<accession>A0A318RQ99</accession>
<dbReference type="OrthoDB" id="3218417at2"/>
<comment type="caution">
    <text evidence="2">The sequence shown here is derived from an EMBL/GenBank/DDBJ whole genome shotgun (WGS) entry which is preliminary data.</text>
</comment>
<proteinExistence type="predicted"/>
<gene>
    <name evidence="2" type="ORF">DFR67_10670</name>
</gene>
<evidence type="ECO:0000313" key="3">
    <source>
        <dbReference type="Proteomes" id="UP000247591"/>
    </source>
</evidence>
<name>A0A318RQ99_WILLI</name>
<sequence>MTSSSDPDQIRADIERTRATLSSDVNTLAYEANPTTMARRKVGRVTGTLGSVREKVMGSASDTAQSTSDATSSALASVSDTAHSATDAVQSAPGAVKAQTQGNPLAAGLIAFGAGLLVSALIPASEREQQAAAALQEKAQPLTDEVTDIAKETAQNLQEPAQQAAASVKDTATGAAATVKDEGTSAAQDVQDHAQNATSTVADQQR</sequence>
<dbReference type="Proteomes" id="UP000247591">
    <property type="component" value="Unassembled WGS sequence"/>
</dbReference>
<dbReference type="EMBL" id="QJSP01000006">
    <property type="protein sequence ID" value="PYE17367.1"/>
    <property type="molecule type" value="Genomic_DNA"/>
</dbReference>
<keyword evidence="3" id="KW-1185">Reference proteome</keyword>
<dbReference type="Gene3D" id="6.10.140.1430">
    <property type="match status" value="1"/>
</dbReference>
<dbReference type="InterPro" id="IPR022062">
    <property type="entry name" value="DUF3618"/>
</dbReference>
<evidence type="ECO:0000313" key="2">
    <source>
        <dbReference type="EMBL" id="PYE17367.1"/>
    </source>
</evidence>
<dbReference type="AlphaFoldDB" id="A0A318RQ99"/>
<feature type="compositionally biased region" description="Polar residues" evidence="1">
    <location>
        <begin position="156"/>
        <end position="165"/>
    </location>
</feature>
<evidence type="ECO:0000256" key="1">
    <source>
        <dbReference type="SAM" id="MobiDB-lite"/>
    </source>
</evidence>
<dbReference type="Pfam" id="PF12277">
    <property type="entry name" value="DUF3618"/>
    <property type="match status" value="1"/>
</dbReference>